<protein>
    <submittedName>
        <fullName evidence="6">Plexin-B2-like isoform X1</fullName>
    </submittedName>
</protein>
<evidence type="ECO:0000256" key="2">
    <source>
        <dbReference type="SAM" id="SignalP"/>
    </source>
</evidence>
<dbReference type="InterPro" id="IPR008936">
    <property type="entry name" value="Rho_GTPase_activation_prot"/>
</dbReference>
<dbReference type="Pfam" id="PF20170">
    <property type="entry name" value="Plexin_RBD"/>
    <property type="match status" value="1"/>
</dbReference>
<evidence type="ECO:0000313" key="5">
    <source>
        <dbReference type="Proteomes" id="UP000515154"/>
    </source>
</evidence>
<dbReference type="Pfam" id="PF08337">
    <property type="entry name" value="Plexin_cytopl"/>
    <property type="match status" value="1"/>
</dbReference>
<feature type="signal peptide" evidence="2">
    <location>
        <begin position="1"/>
        <end position="32"/>
    </location>
</feature>
<dbReference type="GO" id="GO:0050772">
    <property type="term" value="P:positive regulation of axonogenesis"/>
    <property type="evidence" value="ECO:0007669"/>
    <property type="project" value="TreeGrafter"/>
</dbReference>
<accession>A0A7E6FG98</accession>
<keyword evidence="2" id="KW-0732">Signal</keyword>
<feature type="chain" id="PRO_5028902001" evidence="2">
    <location>
        <begin position="33"/>
        <end position="1089"/>
    </location>
</feature>
<gene>
    <name evidence="6" type="primary">LOC115220263</name>
</gene>
<keyword evidence="5" id="KW-1185">Reference proteome</keyword>
<dbReference type="InterPro" id="IPR013548">
    <property type="entry name" value="Plexin_cytoplasmic_RasGAP_dom"/>
</dbReference>
<reference evidence="6" key="1">
    <citation type="submission" date="2025-08" db="UniProtKB">
        <authorList>
            <consortium name="RefSeq"/>
        </authorList>
    </citation>
    <scope>IDENTIFICATION</scope>
</reference>
<dbReference type="PANTHER" id="PTHR22625:SF4">
    <property type="entry name" value="PLEXIN-C1"/>
    <property type="match status" value="1"/>
</dbReference>
<dbReference type="Proteomes" id="UP000515154">
    <property type="component" value="Linkage group LG16"/>
</dbReference>
<feature type="domain" description="Plexin cytoplasmic RasGAP" evidence="3">
    <location>
        <begin position="574"/>
        <end position="1042"/>
    </location>
</feature>
<keyword evidence="1" id="KW-0812">Transmembrane</keyword>
<evidence type="ECO:0000259" key="3">
    <source>
        <dbReference type="Pfam" id="PF08337"/>
    </source>
</evidence>
<dbReference type="Gene3D" id="1.10.506.10">
    <property type="entry name" value="GTPase Activation - p120gap, domain 1"/>
    <property type="match status" value="2"/>
</dbReference>
<dbReference type="GO" id="GO:0017154">
    <property type="term" value="F:semaphorin receptor activity"/>
    <property type="evidence" value="ECO:0007669"/>
    <property type="project" value="InterPro"/>
</dbReference>
<proteinExistence type="predicted"/>
<dbReference type="PANTHER" id="PTHR22625">
    <property type="entry name" value="PLEXIN"/>
    <property type="match status" value="1"/>
</dbReference>
<evidence type="ECO:0000259" key="4">
    <source>
        <dbReference type="Pfam" id="PF20170"/>
    </source>
</evidence>
<feature type="domain" description="Plexin cytoplasmic RhoGTPase-binding" evidence="4">
    <location>
        <begin position="750"/>
        <end position="843"/>
    </location>
</feature>
<dbReference type="GO" id="GO:0008360">
    <property type="term" value="P:regulation of cell shape"/>
    <property type="evidence" value="ECO:0007669"/>
    <property type="project" value="TreeGrafter"/>
</dbReference>
<dbReference type="GO" id="GO:0030334">
    <property type="term" value="P:regulation of cell migration"/>
    <property type="evidence" value="ECO:0007669"/>
    <property type="project" value="TreeGrafter"/>
</dbReference>
<keyword evidence="1" id="KW-0472">Membrane</keyword>
<dbReference type="GO" id="GO:0002116">
    <property type="term" value="C:semaphorin receptor complex"/>
    <property type="evidence" value="ECO:0007669"/>
    <property type="project" value="TreeGrafter"/>
</dbReference>
<dbReference type="RefSeq" id="XP_036365902.1">
    <property type="nucleotide sequence ID" value="XM_036510009.1"/>
</dbReference>
<dbReference type="AlphaFoldDB" id="A0A7E6FG98"/>
<dbReference type="InterPro" id="IPR046800">
    <property type="entry name" value="Plexin_RBD"/>
</dbReference>
<dbReference type="GO" id="GO:0007162">
    <property type="term" value="P:negative regulation of cell adhesion"/>
    <property type="evidence" value="ECO:0007669"/>
    <property type="project" value="TreeGrafter"/>
</dbReference>
<evidence type="ECO:0000313" key="6">
    <source>
        <dbReference type="RefSeq" id="XP_036365902.1"/>
    </source>
</evidence>
<keyword evidence="1" id="KW-1133">Transmembrane helix</keyword>
<feature type="transmembrane region" description="Helical" evidence="1">
    <location>
        <begin position="507"/>
        <end position="533"/>
    </location>
</feature>
<name>A0A7E6FG98_9MOLL</name>
<organism evidence="5 6">
    <name type="scientific">Octopus sinensis</name>
    <name type="common">East Asian common octopus</name>
    <dbReference type="NCBI Taxonomy" id="2607531"/>
    <lineage>
        <taxon>Eukaryota</taxon>
        <taxon>Metazoa</taxon>
        <taxon>Spiralia</taxon>
        <taxon>Lophotrochozoa</taxon>
        <taxon>Mollusca</taxon>
        <taxon>Cephalopoda</taxon>
        <taxon>Coleoidea</taxon>
        <taxon>Octopodiformes</taxon>
        <taxon>Octopoda</taxon>
        <taxon>Incirrata</taxon>
        <taxon>Octopodidae</taxon>
        <taxon>Octopus</taxon>
    </lineage>
</organism>
<dbReference type="InterPro" id="IPR031148">
    <property type="entry name" value="Plexin"/>
</dbReference>
<dbReference type="GO" id="GO:0005886">
    <property type="term" value="C:plasma membrane"/>
    <property type="evidence" value="ECO:0007669"/>
    <property type="project" value="TreeGrafter"/>
</dbReference>
<evidence type="ECO:0000256" key="1">
    <source>
        <dbReference type="SAM" id="Phobius"/>
    </source>
</evidence>
<sequence>MAKFYNSQWNFIGMDKILQFLQLLLILEVVSSRECYLRNLPEKWCNKEMKILFDESQKWETFNCSNQDCGSKIMFFNNDEFKQYLTEEISNNSITELFVYENHKIQKDETKNLQDNLPEENLALIEMGNDSLVIRNQSNNVYLTSVGYSDNGNYWYFAVIDNNKQYIIKESQGPDEFWQLINVGTQNNEYLQIGQLGSTVVLMSDTHLYELGDSLKDICIARRNSNTCKSSCSKPALRGTVDPKTFIREGRTYINTTINLKDSRVFMFPEKGCSEQQEMKNIICYSSQTSIFIPKWKKAEDVLFVIKNLTDGITTMTFSYKENPEITNISSKDFYNWTNYTRNCTTNNVDHVCNESGKPLVFQGNYFNNVKSVSVTPDGLFTCTRGATDIQCNMISYEGSGKAVLNLDTYKEPFSYTLHDEPVFEKVNIFKKDLKNLEIFGKRMNSSATTDDYKITVNKEPCSLTSLNHDNLRCQLNASIEMKLPYDVKIILQQRMFSLKYKEESNLILRIVIPVIGALIGVLTLVIICFVFMKCVKKQKAEYDIDMPITMGIYKEPDFVGQKKNNDVAEIDVPFQKMTQYIEQILLIDKPRGYKKNPGGKKLPFDIQEKLGHFEVLLKNKFFILNVIKAMERKKNICHNENYELSLHLCLLLSFNLGFLRELCEELFKDLIHHTKEKEKKRIMSRFDSIAESIIKNWLALSMYPYIKFKFEPLLYNFVNEVRQFLTQGPVDEVTGSSQHYFFKSCSISKPIEYKKINVQLIYTGRFVRVPILSCDSISQLKTKCLVAYQAENISCVLLNPEDIQIVYRGSILSEYTEEVDSNGYSLMATVNMYSIKDGDQLHFKKVAKPATSDIETRYVTLGASVSVVSKKVNKSYHLVAGDKRKALSMTDISHMKLPTELEALLLNLFSKVLDQAYTAPPLRYLHNFFIHQASKFSLDAGSQWTINSFVIQMCSQFISHPNILLDIPIDLCVQKNLSAIQLYIKEALLRPKSISSKTCQVGKQIYAMVSRFITQLNEQPELDKSIVIKSLQEASALYTNGITIYKEISLYSLLRIMENNYVVVYKALESNDTARKLCLHEKFSNIFH</sequence>